<evidence type="ECO:0000313" key="2">
    <source>
        <dbReference type="EMBL" id="SMY10054.1"/>
    </source>
</evidence>
<feature type="transmembrane region" description="Helical" evidence="1">
    <location>
        <begin position="46"/>
        <end position="69"/>
    </location>
</feature>
<dbReference type="RefSeq" id="WP_306456565.1">
    <property type="nucleotide sequence ID" value="NZ_FXZK01000017.1"/>
</dbReference>
<dbReference type="Proteomes" id="UP000201613">
    <property type="component" value="Unassembled WGS sequence"/>
</dbReference>
<protein>
    <submittedName>
        <fullName evidence="2">Uncharacterized protein</fullName>
    </submittedName>
</protein>
<evidence type="ECO:0000256" key="1">
    <source>
        <dbReference type="SAM" id="Phobius"/>
    </source>
</evidence>
<dbReference type="AlphaFoldDB" id="A0A238LKY6"/>
<organism evidence="2 3">
    <name type="scientific">Flavimaricola marinus</name>
    <dbReference type="NCBI Taxonomy" id="1819565"/>
    <lineage>
        <taxon>Bacteria</taxon>
        <taxon>Pseudomonadati</taxon>
        <taxon>Pseudomonadota</taxon>
        <taxon>Alphaproteobacteria</taxon>
        <taxon>Rhodobacterales</taxon>
        <taxon>Paracoccaceae</taxon>
        <taxon>Flavimaricola</taxon>
    </lineage>
</organism>
<name>A0A238LKY6_9RHOB</name>
<evidence type="ECO:0000313" key="3">
    <source>
        <dbReference type="Proteomes" id="UP000201613"/>
    </source>
</evidence>
<feature type="transmembrane region" description="Helical" evidence="1">
    <location>
        <begin position="12"/>
        <end position="34"/>
    </location>
</feature>
<reference evidence="2 3" key="1">
    <citation type="submission" date="2017-05" db="EMBL/GenBank/DDBJ databases">
        <authorList>
            <person name="Song R."/>
            <person name="Chenine A.L."/>
            <person name="Ruprecht R.M."/>
        </authorList>
    </citation>
    <scope>NUCLEOTIDE SEQUENCE [LARGE SCALE GENOMIC DNA]</scope>
    <source>
        <strain evidence="2 3">CECT 8899</strain>
    </source>
</reference>
<keyword evidence="1" id="KW-0472">Membrane</keyword>
<sequence>MKNLSNRNWPMKTAAGVAIVFGVLTILSGGRVLFGGEAAQAAAGNAVYFVLWFNFLSGFVYVLAGVGIAMLRRWAVWIAITIAVSIAAVFALFGLHIYGGGAFEMRTVGAMTLRLIVWVAIAIIAGRTILAKQHIAE</sequence>
<feature type="transmembrane region" description="Helical" evidence="1">
    <location>
        <begin position="76"/>
        <end position="99"/>
    </location>
</feature>
<keyword evidence="1" id="KW-0812">Transmembrane</keyword>
<keyword evidence="3" id="KW-1185">Reference proteome</keyword>
<dbReference type="EMBL" id="FXZK01000017">
    <property type="protein sequence ID" value="SMY10054.1"/>
    <property type="molecule type" value="Genomic_DNA"/>
</dbReference>
<feature type="transmembrane region" description="Helical" evidence="1">
    <location>
        <begin position="111"/>
        <end position="130"/>
    </location>
</feature>
<gene>
    <name evidence="2" type="ORF">LOM8899_04229</name>
</gene>
<accession>A0A238LKY6</accession>
<keyword evidence="1" id="KW-1133">Transmembrane helix</keyword>
<proteinExistence type="predicted"/>